<sequence length="328" mass="35955">MNWKALANRILDGGEPISREEALAVLNSSDDELLEVLQAAYLIRKNWFGKKVSLHVLKNAKSGVCPEDCSFCSQSKTSTAEVAEYEMQSADEIVAGAAEAMEMQALRYCVVTSSRAPSEGELKIITEAASRIKAANPQLELCASMGFLTEEKAQRLKDSGVDRFNHNLETSANFYPSICSTHQYEDRVETAKTVKKVGLDLCCGGLIGMGETLEDRVDLALALKELQADSAPINFLDPREGTELEGQERLTPNDCLRTLAMFRFVLTHAEVRIAGGRETCLRHLQPLSLYPANSMFTNGYLTTGGSGYEADKQMIEDAGFELGHLVNA</sequence>
<dbReference type="Gene3D" id="3.20.20.70">
    <property type="entry name" value="Aldolase class I"/>
    <property type="match status" value="1"/>
</dbReference>
<keyword evidence="12 14" id="KW-0411">Iron-sulfur</keyword>
<evidence type="ECO:0000313" key="18">
    <source>
        <dbReference type="Proteomes" id="UP000366872"/>
    </source>
</evidence>
<keyword evidence="18" id="KW-1185">Reference proteome</keyword>
<dbReference type="InterPro" id="IPR010722">
    <property type="entry name" value="BATS_dom"/>
</dbReference>
<feature type="binding site" evidence="14 15">
    <location>
        <position position="109"/>
    </location>
    <ligand>
        <name>[2Fe-2S] cluster</name>
        <dbReference type="ChEBI" id="CHEBI:190135"/>
    </ligand>
</feature>
<evidence type="ECO:0000256" key="11">
    <source>
        <dbReference type="ARBA" id="ARBA00023004"/>
    </source>
</evidence>
<name>A0A6C2UCS1_PONDE</name>
<evidence type="ECO:0000256" key="3">
    <source>
        <dbReference type="ARBA" id="ARBA00011738"/>
    </source>
</evidence>
<organism evidence="17 18">
    <name type="scientific">Pontiella desulfatans</name>
    <dbReference type="NCBI Taxonomy" id="2750659"/>
    <lineage>
        <taxon>Bacteria</taxon>
        <taxon>Pseudomonadati</taxon>
        <taxon>Kiritimatiellota</taxon>
        <taxon>Kiritimatiellia</taxon>
        <taxon>Kiritimatiellales</taxon>
        <taxon>Pontiellaceae</taxon>
        <taxon>Pontiella</taxon>
    </lineage>
</organism>
<dbReference type="FunFam" id="3.20.20.70:FF:000026">
    <property type="entry name" value="Biotin synthase"/>
    <property type="match status" value="1"/>
</dbReference>
<feature type="binding site" evidence="14 15">
    <location>
        <position position="69"/>
    </location>
    <ligand>
        <name>[4Fe-4S] cluster</name>
        <dbReference type="ChEBI" id="CHEBI:49883"/>
        <note>4Fe-4S-S-AdoMet</note>
    </ligand>
</feature>
<dbReference type="AlphaFoldDB" id="A0A6C2UCS1"/>
<comment type="function">
    <text evidence="14">Catalyzes the conversion of dethiobiotin (DTB) to biotin by the insertion of a sulfur atom into dethiobiotin via a radical-based mechanism.</text>
</comment>
<dbReference type="InterPro" id="IPR007197">
    <property type="entry name" value="rSAM"/>
</dbReference>
<evidence type="ECO:0000259" key="16">
    <source>
        <dbReference type="PROSITE" id="PS51918"/>
    </source>
</evidence>
<dbReference type="InterPro" id="IPR006638">
    <property type="entry name" value="Elp3/MiaA/NifB-like_rSAM"/>
</dbReference>
<comment type="catalytic activity">
    <reaction evidence="13 14">
        <text>(4R,5S)-dethiobiotin + (sulfur carrier)-SH + 2 reduced [2Fe-2S]-[ferredoxin] + 2 S-adenosyl-L-methionine = (sulfur carrier)-H + biotin + 2 5'-deoxyadenosine + 2 L-methionine + 2 oxidized [2Fe-2S]-[ferredoxin]</text>
        <dbReference type="Rhea" id="RHEA:22060"/>
        <dbReference type="Rhea" id="RHEA-COMP:10000"/>
        <dbReference type="Rhea" id="RHEA-COMP:10001"/>
        <dbReference type="Rhea" id="RHEA-COMP:14737"/>
        <dbReference type="Rhea" id="RHEA-COMP:14739"/>
        <dbReference type="ChEBI" id="CHEBI:17319"/>
        <dbReference type="ChEBI" id="CHEBI:29917"/>
        <dbReference type="ChEBI" id="CHEBI:33737"/>
        <dbReference type="ChEBI" id="CHEBI:33738"/>
        <dbReference type="ChEBI" id="CHEBI:57586"/>
        <dbReference type="ChEBI" id="CHEBI:57844"/>
        <dbReference type="ChEBI" id="CHEBI:59789"/>
        <dbReference type="ChEBI" id="CHEBI:64428"/>
        <dbReference type="ChEBI" id="CHEBI:149473"/>
        <dbReference type="EC" id="2.8.1.6"/>
    </reaction>
</comment>
<dbReference type="EC" id="2.8.1.6" evidence="4 14"/>
<dbReference type="SMART" id="SM00729">
    <property type="entry name" value="Elp3"/>
    <property type="match status" value="1"/>
</dbReference>
<reference evidence="17 18" key="1">
    <citation type="submission" date="2019-04" db="EMBL/GenBank/DDBJ databases">
        <authorList>
            <person name="Van Vliet M D."/>
        </authorList>
    </citation>
    <scope>NUCLEOTIDE SEQUENCE [LARGE SCALE GENOMIC DNA]</scope>
    <source>
        <strain evidence="17 18">F1</strain>
    </source>
</reference>
<keyword evidence="11 14" id="KW-0408">Iron</keyword>
<dbReference type="SFLD" id="SFLDG01060">
    <property type="entry name" value="BATS_domain_containing"/>
    <property type="match status" value="1"/>
</dbReference>
<dbReference type="CDD" id="cd01335">
    <property type="entry name" value="Radical_SAM"/>
    <property type="match status" value="1"/>
</dbReference>
<dbReference type="SFLD" id="SFLDG01278">
    <property type="entry name" value="biotin_synthase_like"/>
    <property type="match status" value="1"/>
</dbReference>
<feature type="binding site" evidence="14 15">
    <location>
        <position position="72"/>
    </location>
    <ligand>
        <name>[4Fe-4S] cluster</name>
        <dbReference type="ChEBI" id="CHEBI:49883"/>
        <note>4Fe-4S-S-AdoMet</note>
    </ligand>
</feature>
<dbReference type="InterPro" id="IPR058240">
    <property type="entry name" value="rSAM_sf"/>
</dbReference>
<dbReference type="RefSeq" id="WP_136082529.1">
    <property type="nucleotide sequence ID" value="NZ_CAAHFG010000004.1"/>
</dbReference>
<gene>
    <name evidence="17" type="primary">bioB_3</name>
    <name evidence="14" type="synonym">bioB</name>
    <name evidence="17" type="ORF">PDESU_05620</name>
</gene>
<dbReference type="HAMAP" id="MF_01694">
    <property type="entry name" value="BioB"/>
    <property type="match status" value="1"/>
</dbReference>
<dbReference type="InterPro" id="IPR024177">
    <property type="entry name" value="Biotin_synthase"/>
</dbReference>
<keyword evidence="9 14" id="KW-0479">Metal-binding</keyword>
<accession>A0A6C2UCS1</accession>
<dbReference type="SUPFAM" id="SSF102114">
    <property type="entry name" value="Radical SAM enzymes"/>
    <property type="match status" value="1"/>
</dbReference>
<evidence type="ECO:0000256" key="8">
    <source>
        <dbReference type="ARBA" id="ARBA00022714"/>
    </source>
</evidence>
<evidence type="ECO:0000256" key="1">
    <source>
        <dbReference type="ARBA" id="ARBA00004942"/>
    </source>
</evidence>
<dbReference type="InterPro" id="IPR002684">
    <property type="entry name" value="Biotin_synth/BioAB"/>
</dbReference>
<feature type="binding site" evidence="14 15">
    <location>
        <position position="272"/>
    </location>
    <ligand>
        <name>[2Fe-2S] cluster</name>
        <dbReference type="ChEBI" id="CHEBI:190135"/>
    </ligand>
</feature>
<evidence type="ECO:0000256" key="6">
    <source>
        <dbReference type="ARBA" id="ARBA00022679"/>
    </source>
</evidence>
<feature type="binding site" evidence="14 15">
    <location>
        <position position="202"/>
    </location>
    <ligand>
        <name>[2Fe-2S] cluster</name>
        <dbReference type="ChEBI" id="CHEBI:190135"/>
    </ligand>
</feature>
<dbReference type="GO" id="GO:0051537">
    <property type="term" value="F:2 iron, 2 sulfur cluster binding"/>
    <property type="evidence" value="ECO:0007669"/>
    <property type="project" value="UniProtKB-KW"/>
</dbReference>
<evidence type="ECO:0000256" key="5">
    <source>
        <dbReference type="ARBA" id="ARBA00022485"/>
    </source>
</evidence>
<evidence type="ECO:0000256" key="4">
    <source>
        <dbReference type="ARBA" id="ARBA00012236"/>
    </source>
</evidence>
<dbReference type="InterPro" id="IPR013785">
    <property type="entry name" value="Aldolase_TIM"/>
</dbReference>
<keyword evidence="7 14" id="KW-0949">S-adenosyl-L-methionine</keyword>
<evidence type="ECO:0000256" key="7">
    <source>
        <dbReference type="ARBA" id="ARBA00022691"/>
    </source>
</evidence>
<evidence type="ECO:0000256" key="13">
    <source>
        <dbReference type="ARBA" id="ARBA00051157"/>
    </source>
</evidence>
<dbReference type="Proteomes" id="UP000366872">
    <property type="component" value="Unassembled WGS sequence"/>
</dbReference>
<comment type="pathway">
    <text evidence="1 14">Cofactor biosynthesis; biotin biosynthesis; biotin from 7,8-diaminononanoate: step 2/2.</text>
</comment>
<evidence type="ECO:0000256" key="12">
    <source>
        <dbReference type="ARBA" id="ARBA00023014"/>
    </source>
</evidence>
<evidence type="ECO:0000256" key="10">
    <source>
        <dbReference type="ARBA" id="ARBA00022756"/>
    </source>
</evidence>
<proteinExistence type="inferred from homology"/>
<keyword evidence="8 14" id="KW-0001">2Fe-2S</keyword>
<dbReference type="SMART" id="SM00876">
    <property type="entry name" value="BATS"/>
    <property type="match status" value="1"/>
</dbReference>
<dbReference type="PANTHER" id="PTHR22976">
    <property type="entry name" value="BIOTIN SYNTHASE"/>
    <property type="match status" value="1"/>
</dbReference>
<keyword evidence="6 14" id="KW-0808">Transferase</keyword>
<evidence type="ECO:0000256" key="2">
    <source>
        <dbReference type="ARBA" id="ARBA00010765"/>
    </source>
</evidence>
<dbReference type="EMBL" id="CAAHFG010000004">
    <property type="protein sequence ID" value="VGO17026.1"/>
    <property type="molecule type" value="Genomic_DNA"/>
</dbReference>
<feature type="domain" description="Radical SAM core" evidence="16">
    <location>
        <begin position="47"/>
        <end position="277"/>
    </location>
</feature>
<dbReference type="SFLD" id="SFLDS00029">
    <property type="entry name" value="Radical_SAM"/>
    <property type="match status" value="1"/>
</dbReference>
<evidence type="ECO:0000313" key="17">
    <source>
        <dbReference type="EMBL" id="VGO17026.1"/>
    </source>
</evidence>
<dbReference type="GO" id="GO:0004076">
    <property type="term" value="F:biotin synthase activity"/>
    <property type="evidence" value="ECO:0007669"/>
    <property type="project" value="UniProtKB-UniRule"/>
</dbReference>
<feature type="binding site" evidence="14 15">
    <location>
        <position position="65"/>
    </location>
    <ligand>
        <name>[4Fe-4S] cluster</name>
        <dbReference type="ChEBI" id="CHEBI:49883"/>
        <note>4Fe-4S-S-AdoMet</note>
    </ligand>
</feature>
<comment type="cofactor">
    <cofactor evidence="14">
        <name>[2Fe-2S] cluster</name>
        <dbReference type="ChEBI" id="CHEBI:190135"/>
    </cofactor>
    <text evidence="14">Binds 1 [2Fe-2S] cluster. The cluster is coordinated with 3 cysteines and 1 arginine.</text>
</comment>
<comment type="cofactor">
    <cofactor evidence="15">
        <name>[2Fe-2S] cluster</name>
        <dbReference type="ChEBI" id="CHEBI:190135"/>
    </cofactor>
    <text evidence="15">Binds 1 [2Fe-2S] cluster. The cluster is coordinated with 3 cysteines and 1 arginine.</text>
</comment>
<protein>
    <recommendedName>
        <fullName evidence="4 14">Biotin synthase</fullName>
        <ecNumber evidence="4 14">2.8.1.6</ecNumber>
    </recommendedName>
</protein>
<comment type="subunit">
    <text evidence="3 14">Homodimer.</text>
</comment>
<comment type="cofactor">
    <cofactor evidence="14 15">
        <name>[4Fe-4S] cluster</name>
        <dbReference type="ChEBI" id="CHEBI:49883"/>
    </cofactor>
    <text evidence="14 15">Binds 1 [4Fe-4S] cluster. The cluster is coordinated with 3 cysteines and an exchangeable S-adenosyl-L-methionine.</text>
</comment>
<dbReference type="Pfam" id="PF06968">
    <property type="entry name" value="BATS"/>
    <property type="match status" value="1"/>
</dbReference>
<dbReference type="GO" id="GO:0051539">
    <property type="term" value="F:4 iron, 4 sulfur cluster binding"/>
    <property type="evidence" value="ECO:0007669"/>
    <property type="project" value="UniProtKB-KW"/>
</dbReference>
<dbReference type="UniPathway" id="UPA00078">
    <property type="reaction ID" value="UER00162"/>
</dbReference>
<evidence type="ECO:0000256" key="9">
    <source>
        <dbReference type="ARBA" id="ARBA00022723"/>
    </source>
</evidence>
<dbReference type="PANTHER" id="PTHR22976:SF2">
    <property type="entry name" value="BIOTIN SYNTHASE, MITOCHONDRIAL"/>
    <property type="match status" value="1"/>
</dbReference>
<dbReference type="NCBIfam" id="TIGR00433">
    <property type="entry name" value="bioB"/>
    <property type="match status" value="1"/>
</dbReference>
<evidence type="ECO:0000256" key="15">
    <source>
        <dbReference type="PIRSR" id="PIRSR001619-1"/>
    </source>
</evidence>
<dbReference type="PROSITE" id="PS51918">
    <property type="entry name" value="RADICAL_SAM"/>
    <property type="match status" value="1"/>
</dbReference>
<feature type="binding site" evidence="14 15">
    <location>
        <position position="142"/>
    </location>
    <ligand>
        <name>[2Fe-2S] cluster</name>
        <dbReference type="ChEBI" id="CHEBI:190135"/>
    </ligand>
</feature>
<evidence type="ECO:0000256" key="14">
    <source>
        <dbReference type="HAMAP-Rule" id="MF_01694"/>
    </source>
</evidence>
<dbReference type="Pfam" id="PF04055">
    <property type="entry name" value="Radical_SAM"/>
    <property type="match status" value="1"/>
</dbReference>
<keyword evidence="10 14" id="KW-0093">Biotin biosynthesis</keyword>
<comment type="similarity">
    <text evidence="2 14">Belongs to the radical SAM superfamily. Biotin synthase family.</text>
</comment>
<dbReference type="GO" id="GO:0009102">
    <property type="term" value="P:biotin biosynthetic process"/>
    <property type="evidence" value="ECO:0007669"/>
    <property type="project" value="UniProtKB-UniRule"/>
</dbReference>
<dbReference type="GO" id="GO:0005506">
    <property type="term" value="F:iron ion binding"/>
    <property type="evidence" value="ECO:0007669"/>
    <property type="project" value="UniProtKB-UniRule"/>
</dbReference>
<keyword evidence="5 14" id="KW-0004">4Fe-4S</keyword>
<dbReference type="PIRSF" id="PIRSF001619">
    <property type="entry name" value="Biotin_synth"/>
    <property type="match status" value="1"/>
</dbReference>